<dbReference type="Proteomes" id="UP000675881">
    <property type="component" value="Chromosome 10"/>
</dbReference>
<organism evidence="1 2">
    <name type="scientific">Lepeophtheirus salmonis</name>
    <name type="common">Salmon louse</name>
    <name type="synonym">Caligus salmonis</name>
    <dbReference type="NCBI Taxonomy" id="72036"/>
    <lineage>
        <taxon>Eukaryota</taxon>
        <taxon>Metazoa</taxon>
        <taxon>Ecdysozoa</taxon>
        <taxon>Arthropoda</taxon>
        <taxon>Crustacea</taxon>
        <taxon>Multicrustacea</taxon>
        <taxon>Hexanauplia</taxon>
        <taxon>Copepoda</taxon>
        <taxon>Siphonostomatoida</taxon>
        <taxon>Caligidae</taxon>
        <taxon>Lepeophtheirus</taxon>
    </lineage>
</organism>
<sequence length="254" mass="29006">MFRVIWGRPGDQPRLMRFEVVVFCLVSAPYLSMWCLKETAKKVSNNYPIASEVIDKMIYIEDNHIAQDTPEETIQTTLEILKILKSGGFYGHKIASSHPEILSEIEPERIAQPRGEISVLGLKFLLECHDKWPKQPRPTEVSGNKSKTNGSYLAIYLNQIRAMASESHKAIVYKAQNLSAYPNKDKEPIQSLNVSREESEWAEVLLIKFEQETRLVNEIKILRDNCSESAKLKLVPGSPLMSLPVFLRQRIISH</sequence>
<proteinExistence type="predicted"/>
<gene>
    <name evidence="1" type="ORF">LSAA_2234</name>
</gene>
<protein>
    <submittedName>
        <fullName evidence="1">(salmon louse) hypothetical protein</fullName>
    </submittedName>
</protein>
<name>A0A7R8CER8_LEPSM</name>
<evidence type="ECO:0000313" key="1">
    <source>
        <dbReference type="EMBL" id="CAF2798503.1"/>
    </source>
</evidence>
<reference evidence="1" key="1">
    <citation type="submission" date="2021-02" db="EMBL/GenBank/DDBJ databases">
        <authorList>
            <person name="Bekaert M."/>
        </authorList>
    </citation>
    <scope>NUCLEOTIDE SEQUENCE</scope>
    <source>
        <strain evidence="1">IoA-00</strain>
    </source>
</reference>
<accession>A0A7R8CER8</accession>
<keyword evidence="2" id="KW-1185">Reference proteome</keyword>
<dbReference type="AlphaFoldDB" id="A0A7R8CER8"/>
<evidence type="ECO:0000313" key="2">
    <source>
        <dbReference type="Proteomes" id="UP000675881"/>
    </source>
</evidence>
<dbReference type="EMBL" id="HG994589">
    <property type="protein sequence ID" value="CAF2798503.1"/>
    <property type="molecule type" value="Genomic_DNA"/>
</dbReference>